<reference evidence="1" key="1">
    <citation type="submission" date="2018-01" db="EMBL/GenBank/DDBJ databases">
        <authorList>
            <person name="Krukenberg V."/>
        </authorList>
    </citation>
    <scope>NUCLEOTIDE SEQUENCE</scope>
    <source>
        <strain evidence="1">E20ANME2</strain>
    </source>
</reference>
<evidence type="ECO:0000313" key="2">
    <source>
        <dbReference type="Proteomes" id="UP000248329"/>
    </source>
</evidence>
<protein>
    <submittedName>
        <fullName evidence="1">Uncharacterized protein</fullName>
    </submittedName>
</protein>
<gene>
    <name evidence="1" type="ORF">C4B59_05795</name>
</gene>
<organism evidence="1 2">
    <name type="scientific">Candidatus Methanogaster sp</name>
    <dbReference type="NCBI Taxonomy" id="3386292"/>
    <lineage>
        <taxon>Archaea</taxon>
        <taxon>Methanobacteriati</taxon>
        <taxon>Methanobacteriota</taxon>
        <taxon>Stenosarchaea group</taxon>
        <taxon>Methanomicrobia</taxon>
        <taxon>Methanosarcinales</taxon>
        <taxon>ANME-2 cluster</taxon>
        <taxon>Candidatus Methanogasteraceae</taxon>
        <taxon>Candidatus Methanogaster</taxon>
    </lineage>
</organism>
<accession>A0AC61L469</accession>
<dbReference type="EMBL" id="PQXF01000008">
    <property type="protein sequence ID" value="PXF61072.1"/>
    <property type="molecule type" value="Genomic_DNA"/>
</dbReference>
<sequence>MLVISTLTLALMLLLWIPFVFRFELKRDPDSDPVQRIEMRWLFLSHVIDGFAATGQEDRREEKEDAKMDIKRIFELFRTLYRPVTTLARRVVQKIDFREISCRATFGLDDPADTGMLSGFLYAAFVPLTRYPAISIRLQPVFHEPAFAYCVRGSLGVTVGRMIIPAIRFLCDSAVRGVIVGRIRGSLSSSGGVLGRGARKRLPGGC</sequence>
<comment type="caution">
    <text evidence="1">The sequence shown here is derived from an EMBL/GenBank/DDBJ whole genome shotgun (WGS) entry which is preliminary data.</text>
</comment>
<proteinExistence type="predicted"/>
<name>A0AC61L469_9EURY</name>
<dbReference type="Proteomes" id="UP000248329">
    <property type="component" value="Unassembled WGS sequence"/>
</dbReference>
<evidence type="ECO:0000313" key="1">
    <source>
        <dbReference type="EMBL" id="PXF61072.1"/>
    </source>
</evidence>